<evidence type="ECO:0000256" key="1">
    <source>
        <dbReference type="ARBA" id="ARBA00010748"/>
    </source>
</evidence>
<evidence type="ECO:0000313" key="6">
    <source>
        <dbReference type="EMBL" id="SDK07521.1"/>
    </source>
</evidence>
<evidence type="ECO:0000256" key="5">
    <source>
        <dbReference type="HAMAP-Rule" id="MF_00213"/>
    </source>
</evidence>
<comment type="function">
    <text evidence="5">Involved in the maturation of [NiFe] hydrogenases. Required for nickel insertion into the metal center of the hydrogenase.</text>
</comment>
<feature type="binding site" evidence="5">
    <location>
        <position position="73"/>
    </location>
    <ligand>
        <name>Zn(2+)</name>
        <dbReference type="ChEBI" id="CHEBI:29105"/>
    </ligand>
</feature>
<dbReference type="Gene3D" id="3.30.2320.80">
    <property type="match status" value="1"/>
</dbReference>
<keyword evidence="4 5" id="KW-0862">Zinc</keyword>
<dbReference type="GO" id="GO:0016151">
    <property type="term" value="F:nickel cation binding"/>
    <property type="evidence" value="ECO:0007669"/>
    <property type="project" value="UniProtKB-UniRule"/>
</dbReference>
<sequence>MHELSICRALIEQVREIARNNDASRVTEISLEVGPLSGVMPELLLEAFPMASAGSMAEGARLIVDMEPVRVWCSRCQLESAATLNRLVCAQCGDWRTELRSGDALMLKSVVLEEARSEPSGQPAEEQGYV</sequence>
<keyword evidence="7" id="KW-1185">Reference proteome</keyword>
<dbReference type="NCBIfam" id="TIGR00100">
    <property type="entry name" value="hypA"/>
    <property type="match status" value="1"/>
</dbReference>
<dbReference type="HAMAP" id="MF_00213">
    <property type="entry name" value="HypA_HybF"/>
    <property type="match status" value="1"/>
</dbReference>
<dbReference type="PROSITE" id="PS01249">
    <property type="entry name" value="HYPA"/>
    <property type="match status" value="1"/>
</dbReference>
<dbReference type="PANTHER" id="PTHR34535:SF3">
    <property type="entry name" value="HYDROGENASE MATURATION FACTOR HYPA"/>
    <property type="match status" value="1"/>
</dbReference>
<protein>
    <recommendedName>
        <fullName evidence="5">Hydrogenase maturation factor HypA</fullName>
    </recommendedName>
</protein>
<dbReference type="AlphaFoldDB" id="A0A1G8YXJ8"/>
<reference evidence="6 7" key="1">
    <citation type="submission" date="2016-10" db="EMBL/GenBank/DDBJ databases">
        <authorList>
            <person name="de Groot N.N."/>
        </authorList>
    </citation>
    <scope>NUCLEOTIDE SEQUENCE [LARGE SCALE GENOMIC DNA]</scope>
    <source>
        <strain evidence="6 7">DSM 25294</strain>
    </source>
</reference>
<dbReference type="InterPro" id="IPR020538">
    <property type="entry name" value="Hydgase_Ni_incorp_HypA/HybF_CS"/>
</dbReference>
<dbReference type="Proteomes" id="UP000199382">
    <property type="component" value="Unassembled WGS sequence"/>
</dbReference>
<dbReference type="GO" id="GO:0051604">
    <property type="term" value="P:protein maturation"/>
    <property type="evidence" value="ECO:0007669"/>
    <property type="project" value="InterPro"/>
</dbReference>
<evidence type="ECO:0000256" key="2">
    <source>
        <dbReference type="ARBA" id="ARBA00022596"/>
    </source>
</evidence>
<gene>
    <name evidence="5" type="primary">hypA</name>
    <name evidence="6" type="ORF">SAMN04488026_103045</name>
</gene>
<feature type="binding site" evidence="5">
    <location>
        <position position="92"/>
    </location>
    <ligand>
        <name>Zn(2+)</name>
        <dbReference type="ChEBI" id="CHEBI:29105"/>
    </ligand>
</feature>
<dbReference type="GO" id="GO:0008270">
    <property type="term" value="F:zinc ion binding"/>
    <property type="evidence" value="ECO:0007669"/>
    <property type="project" value="UniProtKB-UniRule"/>
</dbReference>
<feature type="binding site" evidence="5">
    <location>
        <position position="89"/>
    </location>
    <ligand>
        <name>Zn(2+)</name>
        <dbReference type="ChEBI" id="CHEBI:29105"/>
    </ligand>
</feature>
<organism evidence="6 7">
    <name type="scientific">Aliiruegeria lutimaris</name>
    <dbReference type="NCBI Taxonomy" id="571298"/>
    <lineage>
        <taxon>Bacteria</taxon>
        <taxon>Pseudomonadati</taxon>
        <taxon>Pseudomonadota</taxon>
        <taxon>Alphaproteobacteria</taxon>
        <taxon>Rhodobacterales</taxon>
        <taxon>Roseobacteraceae</taxon>
        <taxon>Aliiruegeria</taxon>
    </lineage>
</organism>
<comment type="similarity">
    <text evidence="1 5">Belongs to the HypA/HybF family.</text>
</comment>
<feature type="binding site" evidence="5">
    <location>
        <position position="2"/>
    </location>
    <ligand>
        <name>Ni(2+)</name>
        <dbReference type="ChEBI" id="CHEBI:49786"/>
    </ligand>
</feature>
<dbReference type="Pfam" id="PF01155">
    <property type="entry name" value="HypA"/>
    <property type="match status" value="1"/>
</dbReference>
<dbReference type="RefSeq" id="WP_093157618.1">
    <property type="nucleotide sequence ID" value="NZ_FNEK01000030.1"/>
</dbReference>
<keyword evidence="2 5" id="KW-0533">Nickel</keyword>
<dbReference type="InterPro" id="IPR000688">
    <property type="entry name" value="HypA/HybF"/>
</dbReference>
<keyword evidence="3 5" id="KW-0479">Metal-binding</keyword>
<evidence type="ECO:0000256" key="4">
    <source>
        <dbReference type="ARBA" id="ARBA00022833"/>
    </source>
</evidence>
<feature type="binding site" evidence="5">
    <location>
        <position position="76"/>
    </location>
    <ligand>
        <name>Zn(2+)</name>
        <dbReference type="ChEBI" id="CHEBI:29105"/>
    </ligand>
</feature>
<dbReference type="OrthoDB" id="288014at2"/>
<evidence type="ECO:0000313" key="7">
    <source>
        <dbReference type="Proteomes" id="UP000199382"/>
    </source>
</evidence>
<evidence type="ECO:0000256" key="3">
    <source>
        <dbReference type="ARBA" id="ARBA00022723"/>
    </source>
</evidence>
<dbReference type="STRING" id="571298.SAMN04488026_103045"/>
<name>A0A1G8YXJ8_9RHOB</name>
<accession>A0A1G8YXJ8</accession>
<dbReference type="PANTHER" id="PTHR34535">
    <property type="entry name" value="HYDROGENASE MATURATION FACTOR HYPA"/>
    <property type="match status" value="1"/>
</dbReference>
<dbReference type="PIRSF" id="PIRSF004761">
    <property type="entry name" value="Hydrgn_mat_HypA"/>
    <property type="match status" value="1"/>
</dbReference>
<dbReference type="EMBL" id="FNEK01000030">
    <property type="protein sequence ID" value="SDK07521.1"/>
    <property type="molecule type" value="Genomic_DNA"/>
</dbReference>
<proteinExistence type="inferred from homology"/>